<dbReference type="Pfam" id="PF12847">
    <property type="entry name" value="Methyltransf_18"/>
    <property type="match status" value="1"/>
</dbReference>
<proteinExistence type="predicted"/>
<name>A0A1E7FAC7_9STRA</name>
<dbReference type="CDD" id="cd02440">
    <property type="entry name" value="AdoMet_MTases"/>
    <property type="match status" value="1"/>
</dbReference>
<dbReference type="KEGG" id="fcy:FRACYDRAFT_239799"/>
<dbReference type="Proteomes" id="UP000095751">
    <property type="component" value="Unassembled WGS sequence"/>
</dbReference>
<dbReference type="SUPFAM" id="SSF53335">
    <property type="entry name" value="S-adenosyl-L-methionine-dependent methyltransferases"/>
    <property type="match status" value="1"/>
</dbReference>
<gene>
    <name evidence="1" type="ORF">FRACYDRAFT_239799</name>
</gene>
<dbReference type="InParanoid" id="A0A1E7FAC7"/>
<dbReference type="EMBL" id="KV784359">
    <property type="protein sequence ID" value="OEU15118.1"/>
    <property type="molecule type" value="Genomic_DNA"/>
</dbReference>
<accession>A0A1E7FAC7</accession>
<reference evidence="1 2" key="1">
    <citation type="submission" date="2016-09" db="EMBL/GenBank/DDBJ databases">
        <title>Extensive genetic diversity and differential bi-allelic expression allows diatom success in the polar Southern Ocean.</title>
        <authorList>
            <consortium name="DOE Joint Genome Institute"/>
            <person name="Mock T."/>
            <person name="Otillar R.P."/>
            <person name="Strauss J."/>
            <person name="Dupont C."/>
            <person name="Frickenhaus S."/>
            <person name="Maumus F."/>
            <person name="Mcmullan M."/>
            <person name="Sanges R."/>
            <person name="Schmutz J."/>
            <person name="Toseland A."/>
            <person name="Valas R."/>
            <person name="Veluchamy A."/>
            <person name="Ward B.J."/>
            <person name="Allen A."/>
            <person name="Barry K."/>
            <person name="Falciatore A."/>
            <person name="Ferrante M."/>
            <person name="Fortunato A.E."/>
            <person name="Gloeckner G."/>
            <person name="Gruber A."/>
            <person name="Hipkin R."/>
            <person name="Janech M."/>
            <person name="Kroth P."/>
            <person name="Leese F."/>
            <person name="Lindquist E."/>
            <person name="Lyon B.R."/>
            <person name="Martin J."/>
            <person name="Mayer C."/>
            <person name="Parker M."/>
            <person name="Quesneville H."/>
            <person name="Raymond J."/>
            <person name="Uhlig C."/>
            <person name="Valentin K.U."/>
            <person name="Worden A.Z."/>
            <person name="Armbrust E.V."/>
            <person name="Bowler C."/>
            <person name="Green B."/>
            <person name="Moulton V."/>
            <person name="Van Oosterhout C."/>
            <person name="Grigoriev I."/>
        </authorList>
    </citation>
    <scope>NUCLEOTIDE SEQUENCE [LARGE SCALE GENOMIC DNA]</scope>
    <source>
        <strain evidence="1 2">CCMP1102</strain>
    </source>
</reference>
<dbReference type="PANTHER" id="PTHR38451:SF1">
    <property type="entry name" value="TRNA (ADENINE(22)-N(1))-METHYLTRANSFERASE"/>
    <property type="match status" value="1"/>
</dbReference>
<evidence type="ECO:0000313" key="1">
    <source>
        <dbReference type="EMBL" id="OEU15118.1"/>
    </source>
</evidence>
<protein>
    <submittedName>
        <fullName evidence="1">DUF633-domain-containing protein</fullName>
    </submittedName>
</protein>
<keyword evidence="2" id="KW-1185">Reference proteome</keyword>
<dbReference type="AlphaFoldDB" id="A0A1E7FAC7"/>
<dbReference type="PANTHER" id="PTHR38451">
    <property type="entry name" value="TRNA (ADENINE(22)-N(1))-METHYLTRANSFERASE"/>
    <property type="match status" value="1"/>
</dbReference>
<dbReference type="InterPro" id="IPR029063">
    <property type="entry name" value="SAM-dependent_MTases_sf"/>
</dbReference>
<organism evidence="1 2">
    <name type="scientific">Fragilariopsis cylindrus CCMP1102</name>
    <dbReference type="NCBI Taxonomy" id="635003"/>
    <lineage>
        <taxon>Eukaryota</taxon>
        <taxon>Sar</taxon>
        <taxon>Stramenopiles</taxon>
        <taxon>Ochrophyta</taxon>
        <taxon>Bacillariophyta</taxon>
        <taxon>Bacillariophyceae</taxon>
        <taxon>Bacillariophycidae</taxon>
        <taxon>Bacillariales</taxon>
        <taxon>Bacillariaceae</taxon>
        <taxon>Fragilariopsis</taxon>
    </lineage>
</organism>
<dbReference type="OrthoDB" id="46940at2759"/>
<dbReference type="Gene3D" id="3.40.50.150">
    <property type="entry name" value="Vaccinia Virus protein VP39"/>
    <property type="match status" value="1"/>
</dbReference>
<sequence>MNLFLLPATTNIGRCRALRSSLETVGRINHRSLYNTGSRNRGRTNTCSPLAIDQDSHDDDIHGSLSNMFSRESRNYKRLYHLENMAADNTDGTTSTNIISSAGRKKYNVADIGTDHGLLAMGLALTGKYDKVIGVDVSDQALEGALENFGNRMDVEFRLGNGLQALKDDEIDIICIAGMGVNTMLEILDQNSTTMTTTTVDDYNDGDNDNDNNTTDLERVGCKRLVLQPTNSKPRNLVLLYDWLQSKGWNIKDERIEKISSRWYFSTCFELTKQNQQYTSSMDSMQLPGCKLVCLDQSHSMRKEFDEYCKHHKLWIKQDQRVSDQKKEINPRESRWLEYFFDNDTDNNGIHIEQIITQPHTE</sequence>
<evidence type="ECO:0000313" key="2">
    <source>
        <dbReference type="Proteomes" id="UP000095751"/>
    </source>
</evidence>